<dbReference type="Gene3D" id="3.60.21.10">
    <property type="match status" value="1"/>
</dbReference>
<reference evidence="2 3" key="1">
    <citation type="submission" date="2018-08" db="EMBL/GenBank/DDBJ databases">
        <title>A genome reference for cultivated species of the human gut microbiota.</title>
        <authorList>
            <person name="Zou Y."/>
            <person name="Xue W."/>
            <person name="Luo G."/>
        </authorList>
    </citation>
    <scope>NUCLEOTIDE SEQUENCE [LARGE SCALE GENOMIC DNA]</scope>
    <source>
        <strain evidence="2 3">AM12-10</strain>
    </source>
</reference>
<organism evidence="2 3">
    <name type="scientific">Bifidobacterium bifidum</name>
    <dbReference type="NCBI Taxonomy" id="1681"/>
    <lineage>
        <taxon>Bacteria</taxon>
        <taxon>Bacillati</taxon>
        <taxon>Actinomycetota</taxon>
        <taxon>Actinomycetes</taxon>
        <taxon>Bifidobacteriales</taxon>
        <taxon>Bifidobacteriaceae</taxon>
        <taxon>Bifidobacterium</taxon>
    </lineage>
</organism>
<feature type="domain" description="Calcineurin-like phosphoesterase" evidence="1">
    <location>
        <begin position="24"/>
        <end position="172"/>
    </location>
</feature>
<dbReference type="InterPro" id="IPR029052">
    <property type="entry name" value="Metallo-depent_PP-like"/>
</dbReference>
<dbReference type="Proteomes" id="UP000283727">
    <property type="component" value="Unassembled WGS sequence"/>
</dbReference>
<dbReference type="EMBL" id="QRLR01000006">
    <property type="protein sequence ID" value="RHJ22036.1"/>
    <property type="molecule type" value="Genomic_DNA"/>
</dbReference>
<name>A0A415C2T3_BIFBI</name>
<sequence length="251" mass="28736">MLGDRNNPIPLALFQRKKTLTKYFTSDTHFAHPFVAALRGYAKTGFTSDNTIKQQANEAHMQIKDCVNWYQHDTDVTDHINEMVGENDELYILGDLCSGGAWSLQQAIMHVKNLRCPRNNRHLILGNHDDVLYGKSKGFKELAEAFGEIGRIGMTDITDGETTMTVFLCHFQWREDFDLPAVDGTASNWVKPELRRYAIPQVGENMRLLHGHTHANTPHEFKNHNEINVGLDAWNMRPVSEVELVRMFQEN</sequence>
<dbReference type="AlphaFoldDB" id="A0A415C2T3"/>
<gene>
    <name evidence="2" type="ORF">DW137_09410</name>
</gene>
<evidence type="ECO:0000259" key="1">
    <source>
        <dbReference type="Pfam" id="PF00149"/>
    </source>
</evidence>
<dbReference type="Pfam" id="PF00149">
    <property type="entry name" value="Metallophos"/>
    <property type="match status" value="1"/>
</dbReference>
<dbReference type="InterPro" id="IPR004843">
    <property type="entry name" value="Calcineurin-like_PHP"/>
</dbReference>
<evidence type="ECO:0000313" key="2">
    <source>
        <dbReference type="EMBL" id="RHJ22036.1"/>
    </source>
</evidence>
<evidence type="ECO:0000313" key="3">
    <source>
        <dbReference type="Proteomes" id="UP000283727"/>
    </source>
</evidence>
<accession>A0A415C2T3</accession>
<comment type="caution">
    <text evidence="2">The sequence shown here is derived from an EMBL/GenBank/DDBJ whole genome shotgun (WGS) entry which is preliminary data.</text>
</comment>
<proteinExistence type="predicted"/>
<dbReference type="SUPFAM" id="SSF56300">
    <property type="entry name" value="Metallo-dependent phosphatases"/>
    <property type="match status" value="1"/>
</dbReference>
<dbReference type="GO" id="GO:0016787">
    <property type="term" value="F:hydrolase activity"/>
    <property type="evidence" value="ECO:0007669"/>
    <property type="project" value="InterPro"/>
</dbReference>
<protein>
    <recommendedName>
        <fullName evidence="1">Calcineurin-like phosphoesterase domain-containing protein</fullName>
    </recommendedName>
</protein>